<accession>C5D1M1</accession>
<organism evidence="1">
    <name type="scientific">Variovorax paradoxus (strain S110)</name>
    <dbReference type="NCBI Taxonomy" id="543728"/>
    <lineage>
        <taxon>Bacteria</taxon>
        <taxon>Pseudomonadati</taxon>
        <taxon>Pseudomonadota</taxon>
        <taxon>Betaproteobacteria</taxon>
        <taxon>Burkholderiales</taxon>
        <taxon>Comamonadaceae</taxon>
        <taxon>Variovorax</taxon>
    </lineage>
</organism>
<dbReference type="AlphaFoldDB" id="C5D1M1"/>
<dbReference type="OrthoDB" id="8910183at2"/>
<gene>
    <name evidence="1" type="ordered locus">Vapar_6235</name>
</gene>
<dbReference type="EMBL" id="CP001636">
    <property type="protein sequence ID" value="ACS22798.1"/>
    <property type="molecule type" value="Genomic_DNA"/>
</dbReference>
<sequence precursor="true">MKLLRLTRSIGAALGCVLFLATCGPSEQRKAELAEMTHARCMDRICEGDITPKQAPNEVALKVNGQWFIGPRKYFSSANNGASFEWWEHKPLDPGLPRPAGAQALALKGHGYDISVEVFLRNDPGLRKEPSRFDRLRQAEAEGRLLSKTTLRPGLEMWRTTETDGLGPGLWYVATAHVDSDPNGAVLSCRDSNPRFDRCMNAFYWRPGIVADMRFRARHSIDWPEIYREAMRILQQLKGA</sequence>
<dbReference type="HOGENOM" id="CLU_1155989_0_0_4"/>
<dbReference type="KEGG" id="vap:Vapar_6235"/>
<protein>
    <submittedName>
        <fullName evidence="1">Uncharacterized protein</fullName>
    </submittedName>
</protein>
<evidence type="ECO:0000313" key="1">
    <source>
        <dbReference type="EMBL" id="ACS22798.1"/>
    </source>
</evidence>
<proteinExistence type="predicted"/>
<reference evidence="1" key="1">
    <citation type="submission" date="2009-06" db="EMBL/GenBank/DDBJ databases">
        <title>Complete sequence of chromosome 2 of Variovorax paradoxus S110.</title>
        <authorList>
            <consortium name="US DOE Joint Genome Institute"/>
            <person name="Lucas S."/>
            <person name="Copeland A."/>
            <person name="Lapidus A."/>
            <person name="Glavina del Rio T."/>
            <person name="Tice H."/>
            <person name="Bruce D."/>
            <person name="Goodwin L."/>
            <person name="Pitluck S."/>
            <person name="Chertkov O."/>
            <person name="Brettin T."/>
            <person name="Detter J.C."/>
            <person name="Han C."/>
            <person name="Larimer F."/>
            <person name="Land M."/>
            <person name="Hauser L."/>
            <person name="Kyrpides N."/>
            <person name="Ovchinnikova G."/>
            <person name="Orwin P."/>
            <person name="Leadbetter J.R."/>
            <person name="Spain J.C."/>
            <person name="Han J.I."/>
        </authorList>
    </citation>
    <scope>NUCLEOTIDE SEQUENCE</scope>
    <source>
        <strain evidence="1">S110</strain>
    </source>
</reference>
<name>C5D1M1_VARPS</name>